<name>A0A6A7ZV92_RHIML</name>
<proteinExistence type="predicted"/>
<accession>A0A6A7ZV92</accession>
<dbReference type="RefSeq" id="WP_153318671.1">
    <property type="nucleotide sequence ID" value="NZ_WISP01000172.1"/>
</dbReference>
<reference evidence="1" key="1">
    <citation type="journal article" date="2013" name="Genome Biol.">
        <title>Comparative genomics of the core and accessory genomes of 48 Sinorhizobium strains comprising five genospecies.</title>
        <authorList>
            <person name="Sugawara M."/>
            <person name="Epstein B."/>
            <person name="Badgley B.D."/>
            <person name="Unno T."/>
            <person name="Xu L."/>
            <person name="Reese J."/>
            <person name="Gyaneshwar P."/>
            <person name="Denny R."/>
            <person name="Mudge J."/>
            <person name="Bharti A.K."/>
            <person name="Farmer A.D."/>
            <person name="May G.D."/>
            <person name="Woodward J.E."/>
            <person name="Medigue C."/>
            <person name="Vallenet D."/>
            <person name="Lajus A."/>
            <person name="Rouy Z."/>
            <person name="Martinez-Vaz B."/>
            <person name="Tiffin P."/>
            <person name="Young N.D."/>
            <person name="Sadowsky M.J."/>
        </authorList>
    </citation>
    <scope>NUCLEOTIDE SEQUENCE</scope>
    <source>
        <strain evidence="1">M30</strain>
    </source>
</reference>
<sequence length="100" mass="10566">MTNTFEATEAAKTRMPTLAKTIEEFAFAQANEFIDAGQPVREATSIVANMMVRAAWAVAACGVLSEGGVPDKDKFRSTVEAQMNAVCFKSTDSKAEGGAA</sequence>
<protein>
    <submittedName>
        <fullName evidence="1">Uncharacterized protein</fullName>
    </submittedName>
</protein>
<organism evidence="1">
    <name type="scientific">Rhizobium meliloti</name>
    <name type="common">Ensifer meliloti</name>
    <name type="synonym">Sinorhizobium meliloti</name>
    <dbReference type="NCBI Taxonomy" id="382"/>
    <lineage>
        <taxon>Bacteria</taxon>
        <taxon>Pseudomonadati</taxon>
        <taxon>Pseudomonadota</taxon>
        <taxon>Alphaproteobacteria</taxon>
        <taxon>Hyphomicrobiales</taxon>
        <taxon>Rhizobiaceae</taxon>
        <taxon>Sinorhizobium/Ensifer group</taxon>
        <taxon>Sinorhizobium</taxon>
    </lineage>
</organism>
<dbReference type="EMBL" id="WISP01000172">
    <property type="protein sequence ID" value="MQW06620.1"/>
    <property type="molecule type" value="Genomic_DNA"/>
</dbReference>
<dbReference type="AlphaFoldDB" id="A0A6A7ZV92"/>
<comment type="caution">
    <text evidence="1">The sequence shown here is derived from an EMBL/GenBank/DDBJ whole genome shotgun (WGS) entry which is preliminary data.</text>
</comment>
<gene>
    <name evidence="1" type="ORF">GHK45_23700</name>
</gene>
<evidence type="ECO:0000313" key="1">
    <source>
        <dbReference type="EMBL" id="MQW06620.1"/>
    </source>
</evidence>